<accession>A0AAN6PH92</accession>
<feature type="non-terminal residue" evidence="1">
    <location>
        <position position="1"/>
    </location>
</feature>
<dbReference type="EMBL" id="MU854427">
    <property type="protein sequence ID" value="KAK4038500.1"/>
    <property type="molecule type" value="Genomic_DNA"/>
</dbReference>
<keyword evidence="2" id="KW-1185">Reference proteome</keyword>
<evidence type="ECO:0000313" key="2">
    <source>
        <dbReference type="Proteomes" id="UP001303115"/>
    </source>
</evidence>
<proteinExistence type="predicted"/>
<reference evidence="2" key="1">
    <citation type="journal article" date="2023" name="Mol. Phylogenet. Evol.">
        <title>Genome-scale phylogeny and comparative genomics of the fungal order Sordariales.</title>
        <authorList>
            <person name="Hensen N."/>
            <person name="Bonometti L."/>
            <person name="Westerberg I."/>
            <person name="Brannstrom I.O."/>
            <person name="Guillou S."/>
            <person name="Cros-Aarteil S."/>
            <person name="Calhoun S."/>
            <person name="Haridas S."/>
            <person name="Kuo A."/>
            <person name="Mondo S."/>
            <person name="Pangilinan J."/>
            <person name="Riley R."/>
            <person name="LaButti K."/>
            <person name="Andreopoulos B."/>
            <person name="Lipzen A."/>
            <person name="Chen C."/>
            <person name="Yan M."/>
            <person name="Daum C."/>
            <person name="Ng V."/>
            <person name="Clum A."/>
            <person name="Steindorff A."/>
            <person name="Ohm R.A."/>
            <person name="Martin F."/>
            <person name="Silar P."/>
            <person name="Natvig D.O."/>
            <person name="Lalanne C."/>
            <person name="Gautier V."/>
            <person name="Ament-Velasquez S.L."/>
            <person name="Kruys A."/>
            <person name="Hutchinson M.I."/>
            <person name="Powell A.J."/>
            <person name="Barry K."/>
            <person name="Miller A.N."/>
            <person name="Grigoriev I.V."/>
            <person name="Debuchy R."/>
            <person name="Gladieux P."/>
            <person name="Hiltunen Thoren M."/>
            <person name="Johannesson H."/>
        </authorList>
    </citation>
    <scope>NUCLEOTIDE SEQUENCE [LARGE SCALE GENOMIC DNA]</scope>
    <source>
        <strain evidence="2">CBS 284.82</strain>
    </source>
</reference>
<sequence>LHELLTHFRPFAATDPRDKVYALLGIASAVEHIPQSLLPAISYHPSTTVLDVLWEVVATHLRVHQNLDFLDDAYGMEGDGVEEGWPSWMPLWYQHDDDDGTLRSLGGCRCRWEGWGSGLAWGGIEPVGGARAVVAGMDKGGGGTLIVAGKVLGLVGMVPGEVFDQDVERMERLAVRRRWAGLFGLEGVEALRQVLTGLRCAGRIGEGEAKRRMEEALGGVGAGGEGAGQAVCGHSDGVWVGRGHRAVGSPAAGGEDRGAGADVGEQEVAQSRWAAVTVGCGGADDHRLQRTAALCL</sequence>
<dbReference type="Proteomes" id="UP001303115">
    <property type="component" value="Unassembled WGS sequence"/>
</dbReference>
<evidence type="ECO:0000313" key="1">
    <source>
        <dbReference type="EMBL" id="KAK4038500.1"/>
    </source>
</evidence>
<name>A0AAN6PH92_9PEZI</name>
<gene>
    <name evidence="1" type="ORF">C8A01DRAFT_17424</name>
</gene>
<dbReference type="AlphaFoldDB" id="A0AAN6PH92"/>
<organism evidence="1 2">
    <name type="scientific">Parachaetomium inaequale</name>
    <dbReference type="NCBI Taxonomy" id="2588326"/>
    <lineage>
        <taxon>Eukaryota</taxon>
        <taxon>Fungi</taxon>
        <taxon>Dikarya</taxon>
        <taxon>Ascomycota</taxon>
        <taxon>Pezizomycotina</taxon>
        <taxon>Sordariomycetes</taxon>
        <taxon>Sordariomycetidae</taxon>
        <taxon>Sordariales</taxon>
        <taxon>Chaetomiaceae</taxon>
        <taxon>Parachaetomium</taxon>
    </lineage>
</organism>
<comment type="caution">
    <text evidence="1">The sequence shown here is derived from an EMBL/GenBank/DDBJ whole genome shotgun (WGS) entry which is preliminary data.</text>
</comment>
<protein>
    <submittedName>
        <fullName evidence="1">Uncharacterized protein</fullName>
    </submittedName>
</protein>